<accession>A0A9C7G6B7</accession>
<evidence type="ECO:0000313" key="2">
    <source>
        <dbReference type="EMBL" id="CAG9606538.1"/>
    </source>
</evidence>
<keyword evidence="1" id="KW-1133">Transmembrane helix</keyword>
<dbReference type="EMBL" id="CAKJTG010000001">
    <property type="protein sequence ID" value="CAG9606538.1"/>
    <property type="molecule type" value="Genomic_DNA"/>
</dbReference>
<organism evidence="2 3">
    <name type="scientific">Pseudoneobacillus rhizosphaerae</name>
    <dbReference type="NCBI Taxonomy" id="2880968"/>
    <lineage>
        <taxon>Bacteria</taxon>
        <taxon>Bacillati</taxon>
        <taxon>Bacillota</taxon>
        <taxon>Bacilli</taxon>
        <taxon>Bacillales</taxon>
        <taxon>Bacillaceae</taxon>
        <taxon>Pseudoneobacillus</taxon>
    </lineage>
</organism>
<dbReference type="RefSeq" id="WP_230494819.1">
    <property type="nucleotide sequence ID" value="NZ_CAKJTG010000001.1"/>
</dbReference>
<dbReference type="Proteomes" id="UP000789845">
    <property type="component" value="Unassembled WGS sequence"/>
</dbReference>
<evidence type="ECO:0000256" key="1">
    <source>
        <dbReference type="SAM" id="Phobius"/>
    </source>
</evidence>
<reference evidence="2" key="1">
    <citation type="submission" date="2021-10" db="EMBL/GenBank/DDBJ databases">
        <authorList>
            <person name="Criscuolo A."/>
        </authorList>
    </citation>
    <scope>NUCLEOTIDE SEQUENCE</scope>
    <source>
        <strain evidence="2">CIP111885</strain>
    </source>
</reference>
<protein>
    <submittedName>
        <fullName evidence="2">Uncharacterized protein</fullName>
    </submittedName>
</protein>
<evidence type="ECO:0000313" key="3">
    <source>
        <dbReference type="Proteomes" id="UP000789845"/>
    </source>
</evidence>
<keyword evidence="1" id="KW-0472">Membrane</keyword>
<proteinExistence type="predicted"/>
<gene>
    <name evidence="2" type="ORF">NEOCIP111885_00226</name>
</gene>
<dbReference type="AlphaFoldDB" id="A0A9C7G6B7"/>
<name>A0A9C7G6B7_9BACI</name>
<keyword evidence="1" id="KW-0812">Transmembrane</keyword>
<comment type="caution">
    <text evidence="2">The sequence shown here is derived from an EMBL/GenBank/DDBJ whole genome shotgun (WGS) entry which is preliminary data.</text>
</comment>
<sequence>MFKVEKKKLLIVCDDKTKVFANQLSQLISSNDDTENEVIGSKDGSVVASVWEEKHFLANEAAISSDQNILFIGNTKPAKSVIPNVTEKFNQYGIHYGWLGNQAVIYVEDKLLKKEEYDRFNDFCKRQKKEFEEKVKLNQLHSTPNVMKGIGLLLPYVYPVAIFSIISSMQAKKKIMKQQHHMAVYHFYMNALTLFLED</sequence>
<keyword evidence="3" id="KW-1185">Reference proteome</keyword>
<feature type="transmembrane region" description="Helical" evidence="1">
    <location>
        <begin position="146"/>
        <end position="166"/>
    </location>
</feature>